<evidence type="ECO:0000256" key="5">
    <source>
        <dbReference type="SAM" id="MobiDB-lite"/>
    </source>
</evidence>
<dbReference type="PROSITE" id="PS00397">
    <property type="entry name" value="RECOMBINASES_1"/>
    <property type="match status" value="1"/>
</dbReference>
<dbReference type="EMBL" id="JBAKFG010000001">
    <property type="protein sequence ID" value="MEX0372112.1"/>
    <property type="molecule type" value="Genomic_DNA"/>
</dbReference>
<dbReference type="SUPFAM" id="SSF53041">
    <property type="entry name" value="Resolvase-like"/>
    <property type="match status" value="1"/>
</dbReference>
<dbReference type="InterPro" id="IPR006119">
    <property type="entry name" value="Resolv_N"/>
</dbReference>
<evidence type="ECO:0000313" key="8">
    <source>
        <dbReference type="Proteomes" id="UP001556636"/>
    </source>
</evidence>
<dbReference type="PROSITE" id="PS51736">
    <property type="entry name" value="RECOMBINASES_3"/>
    <property type="match status" value="1"/>
</dbReference>
<evidence type="ECO:0000259" key="6">
    <source>
        <dbReference type="PROSITE" id="PS51736"/>
    </source>
</evidence>
<dbReference type="PANTHER" id="PTHR30461:SF25">
    <property type="entry name" value="RESOLVASE-RELATED"/>
    <property type="match status" value="1"/>
</dbReference>
<dbReference type="RefSeq" id="WP_367950945.1">
    <property type="nucleotide sequence ID" value="NZ_JBAKFG010000001.1"/>
</dbReference>
<sequence>MMIRAYLRASTTSQDADRARASLEEFVASKGHRVAAWYSENASGRTSDRAELRRLLDDSHPGDVLLVEGVDRLTRLPSDSWRTLRQEIEELGIRVVSLDLPSTHVVLSSDDQRDELSARILNATNGMLLEVIAAQAAADYETRRRRQMQGIEKAKRQGKYRGRQIDQKLHERIVTLLKDDLSVRKTADLAGCSPGTVQRVKKRKGSLSGSVPLMPAGDGD</sequence>
<feature type="active site" description="O-(5'-phospho-DNA)-serine intermediate" evidence="4">
    <location>
        <position position="10"/>
    </location>
</feature>
<reference evidence="7 8" key="1">
    <citation type="submission" date="2024-02" db="EMBL/GenBank/DDBJ databases">
        <title>New especies of Spiribacter isolated from saline water.</title>
        <authorList>
            <person name="Leon M.J."/>
            <person name="De La Haba R."/>
            <person name="Sanchez-Porro C."/>
            <person name="Ventosa A."/>
        </authorList>
    </citation>
    <scope>NUCLEOTIDE SEQUENCE [LARGE SCALE GENOMIC DNA]</scope>
    <source>
        <strain evidence="8">ag22IC6-196</strain>
    </source>
</reference>
<dbReference type="InterPro" id="IPR006118">
    <property type="entry name" value="Recombinase_CS"/>
</dbReference>
<feature type="region of interest" description="Disordered" evidence="5">
    <location>
        <begin position="200"/>
        <end position="220"/>
    </location>
</feature>
<gene>
    <name evidence="7" type="ORF">V6X51_01530</name>
</gene>
<dbReference type="InterPro" id="IPR036162">
    <property type="entry name" value="Resolvase-like_N_sf"/>
</dbReference>
<dbReference type="SMART" id="SM00857">
    <property type="entry name" value="Resolvase"/>
    <property type="match status" value="1"/>
</dbReference>
<evidence type="ECO:0000256" key="3">
    <source>
        <dbReference type="ARBA" id="ARBA00023172"/>
    </source>
</evidence>
<dbReference type="PANTHER" id="PTHR30461">
    <property type="entry name" value="DNA-INVERTASE FROM LAMBDOID PROPHAGE"/>
    <property type="match status" value="1"/>
</dbReference>
<evidence type="ECO:0000313" key="7">
    <source>
        <dbReference type="EMBL" id="MEX0372112.1"/>
    </source>
</evidence>
<keyword evidence="3" id="KW-0233">DNA recombination</keyword>
<feature type="domain" description="Resolvase/invertase-type recombinase catalytic" evidence="6">
    <location>
        <begin position="2"/>
        <end position="158"/>
    </location>
</feature>
<dbReference type="Gene3D" id="3.40.50.1390">
    <property type="entry name" value="Resolvase, N-terminal catalytic domain"/>
    <property type="match status" value="1"/>
</dbReference>
<dbReference type="Proteomes" id="UP001556636">
    <property type="component" value="Unassembled WGS sequence"/>
</dbReference>
<dbReference type="InterPro" id="IPR050639">
    <property type="entry name" value="SSR_resolvase"/>
</dbReference>
<keyword evidence="1" id="KW-0229">DNA integration</keyword>
<keyword evidence="8" id="KW-1185">Reference proteome</keyword>
<comment type="caution">
    <text evidence="7">The sequence shown here is derived from an EMBL/GenBank/DDBJ whole genome shotgun (WGS) entry which is preliminary data.</text>
</comment>
<organism evidence="7 8">
    <name type="scientific">Spiribacter roseus</name>
    <dbReference type="NCBI Taxonomy" id="1855875"/>
    <lineage>
        <taxon>Bacteria</taxon>
        <taxon>Pseudomonadati</taxon>
        <taxon>Pseudomonadota</taxon>
        <taxon>Gammaproteobacteria</taxon>
        <taxon>Chromatiales</taxon>
        <taxon>Ectothiorhodospiraceae</taxon>
        <taxon>Spiribacter</taxon>
    </lineage>
</organism>
<evidence type="ECO:0000256" key="2">
    <source>
        <dbReference type="ARBA" id="ARBA00023125"/>
    </source>
</evidence>
<evidence type="ECO:0000256" key="1">
    <source>
        <dbReference type="ARBA" id="ARBA00022908"/>
    </source>
</evidence>
<name>A0ABV3RVA2_9GAMM</name>
<protein>
    <submittedName>
        <fullName evidence="7">Recombinase family protein</fullName>
    </submittedName>
</protein>
<accession>A0ABV3RVA2</accession>
<dbReference type="Pfam" id="PF00239">
    <property type="entry name" value="Resolvase"/>
    <property type="match status" value="1"/>
</dbReference>
<keyword evidence="2" id="KW-0238">DNA-binding</keyword>
<evidence type="ECO:0000256" key="4">
    <source>
        <dbReference type="PROSITE-ProRule" id="PRU10137"/>
    </source>
</evidence>
<proteinExistence type="predicted"/>